<dbReference type="Proteomes" id="UP000481153">
    <property type="component" value="Unassembled WGS sequence"/>
</dbReference>
<feature type="domain" description="Methyltransferase" evidence="1">
    <location>
        <begin position="96"/>
        <end position="196"/>
    </location>
</feature>
<evidence type="ECO:0000259" key="1">
    <source>
        <dbReference type="Pfam" id="PF13649"/>
    </source>
</evidence>
<dbReference type="Gene3D" id="3.40.50.150">
    <property type="entry name" value="Vaccinia Virus protein VP39"/>
    <property type="match status" value="1"/>
</dbReference>
<sequence>MQFFDGSKAASHQGESQNDFSEGFQCSPMSVSATADFIWCGRPWSIVWLWTADNLPCPTKTIRPSMSLRKCLPCSTPPNPRTGRRTFKWPPSPSSVLEVGPGTGRCIDFFLKLESPPSTLTAIEVSDFHFNHLVHKYAAVPQVTIVHGSVLKDCLDGSSNGMFDYAIIMWSTFLEFSKEEQLCIFRQCSKWLRPGGKLVIDVSNPGNRGKVVMSYSEYIKYELFKGHYHEVYLPSPFGVEASTRGFGRMAPSACECHAHFVRLSEEGLSWKATNTSFVLPARLVCLVGDVLSSEERHRALLG</sequence>
<dbReference type="InterPro" id="IPR029063">
    <property type="entry name" value="SAM-dependent_MTases_sf"/>
</dbReference>
<dbReference type="Pfam" id="PF13649">
    <property type="entry name" value="Methyltransf_25"/>
    <property type="match status" value="1"/>
</dbReference>
<dbReference type="InterPro" id="IPR041698">
    <property type="entry name" value="Methyltransf_25"/>
</dbReference>
<dbReference type="EMBL" id="VJMJ01000101">
    <property type="protein sequence ID" value="KAF0735099.1"/>
    <property type="molecule type" value="Genomic_DNA"/>
</dbReference>
<accession>A0A6G0X5A8</accession>
<dbReference type="SUPFAM" id="SSF53335">
    <property type="entry name" value="S-adenosyl-L-methionine-dependent methyltransferases"/>
    <property type="match status" value="1"/>
</dbReference>
<dbReference type="AlphaFoldDB" id="A0A6G0X5A8"/>
<gene>
    <name evidence="2" type="ORF">Ae201684_008312</name>
</gene>
<dbReference type="VEuPathDB" id="FungiDB:AeMF1_017026"/>
<keyword evidence="3" id="KW-1185">Reference proteome</keyword>
<comment type="caution">
    <text evidence="2">The sequence shown here is derived from an EMBL/GenBank/DDBJ whole genome shotgun (WGS) entry which is preliminary data.</text>
</comment>
<organism evidence="2 3">
    <name type="scientific">Aphanomyces euteiches</name>
    <dbReference type="NCBI Taxonomy" id="100861"/>
    <lineage>
        <taxon>Eukaryota</taxon>
        <taxon>Sar</taxon>
        <taxon>Stramenopiles</taxon>
        <taxon>Oomycota</taxon>
        <taxon>Saprolegniomycetes</taxon>
        <taxon>Saprolegniales</taxon>
        <taxon>Verrucalvaceae</taxon>
        <taxon>Aphanomyces</taxon>
    </lineage>
</organism>
<evidence type="ECO:0000313" key="2">
    <source>
        <dbReference type="EMBL" id="KAF0735099.1"/>
    </source>
</evidence>
<name>A0A6G0X5A8_9STRA</name>
<proteinExistence type="predicted"/>
<evidence type="ECO:0000313" key="3">
    <source>
        <dbReference type="Proteomes" id="UP000481153"/>
    </source>
</evidence>
<reference evidence="2 3" key="1">
    <citation type="submission" date="2019-07" db="EMBL/GenBank/DDBJ databases">
        <title>Genomics analysis of Aphanomyces spp. identifies a new class of oomycete effector associated with host adaptation.</title>
        <authorList>
            <person name="Gaulin E."/>
        </authorList>
    </citation>
    <scope>NUCLEOTIDE SEQUENCE [LARGE SCALE GENOMIC DNA]</scope>
    <source>
        <strain evidence="2 3">ATCC 201684</strain>
    </source>
</reference>
<dbReference type="CDD" id="cd02440">
    <property type="entry name" value="AdoMet_MTases"/>
    <property type="match status" value="1"/>
</dbReference>
<protein>
    <recommendedName>
        <fullName evidence="1">Methyltransferase domain-containing protein</fullName>
    </recommendedName>
</protein>